<dbReference type="InterPro" id="IPR000551">
    <property type="entry name" value="MerR-type_HTH_dom"/>
</dbReference>
<dbReference type="PROSITE" id="PS00552">
    <property type="entry name" value="HTH_MERR_1"/>
    <property type="match status" value="1"/>
</dbReference>
<organism evidence="3 4">
    <name type="scientific">Faecalicoccus pleomorphus</name>
    <dbReference type="NCBI Taxonomy" id="1323"/>
    <lineage>
        <taxon>Bacteria</taxon>
        <taxon>Bacillati</taxon>
        <taxon>Bacillota</taxon>
        <taxon>Erysipelotrichia</taxon>
        <taxon>Erysipelotrichales</taxon>
        <taxon>Erysipelotrichaceae</taxon>
        <taxon>Faecalicoccus</taxon>
    </lineage>
</organism>
<name>A0A3E3E5G0_9FIRM</name>
<comment type="caution">
    <text evidence="3">The sequence shown here is derived from an EMBL/GenBank/DDBJ whole genome shotgun (WGS) entry which is preliminary data.</text>
</comment>
<dbReference type="EMBL" id="QUSK01000011">
    <property type="protein sequence ID" value="RGD76565.1"/>
    <property type="molecule type" value="Genomic_DNA"/>
</dbReference>
<dbReference type="InterPro" id="IPR009061">
    <property type="entry name" value="DNA-bd_dom_put_sf"/>
</dbReference>
<dbReference type="Proteomes" id="UP000260721">
    <property type="component" value="Unassembled WGS sequence"/>
</dbReference>
<dbReference type="InterPro" id="IPR029063">
    <property type="entry name" value="SAM-dependent_MTases_sf"/>
</dbReference>
<keyword evidence="1" id="KW-0238">DNA-binding</keyword>
<dbReference type="PANTHER" id="PTHR30204">
    <property type="entry name" value="REDOX-CYCLING DRUG-SENSING TRANSCRIPTIONAL ACTIVATOR SOXR"/>
    <property type="match status" value="1"/>
</dbReference>
<dbReference type="RefSeq" id="WP_117446168.1">
    <property type="nucleotide sequence ID" value="NZ_JBFBOW010000002.1"/>
</dbReference>
<accession>A0A3E3E5G0</accession>
<evidence type="ECO:0000313" key="3">
    <source>
        <dbReference type="EMBL" id="RGD76565.1"/>
    </source>
</evidence>
<dbReference type="Pfam" id="PF08241">
    <property type="entry name" value="Methyltransf_11"/>
    <property type="match status" value="1"/>
</dbReference>
<feature type="domain" description="HTH merR-type" evidence="2">
    <location>
        <begin position="2"/>
        <end position="71"/>
    </location>
</feature>
<dbReference type="Pfam" id="PF13411">
    <property type="entry name" value="MerR_1"/>
    <property type="match status" value="1"/>
</dbReference>
<dbReference type="CDD" id="cd01106">
    <property type="entry name" value="HTH_TipAL-Mta"/>
    <property type="match status" value="1"/>
</dbReference>
<dbReference type="GO" id="GO:0003700">
    <property type="term" value="F:DNA-binding transcription factor activity"/>
    <property type="evidence" value="ECO:0007669"/>
    <property type="project" value="InterPro"/>
</dbReference>
<dbReference type="GO" id="GO:0032259">
    <property type="term" value="P:methylation"/>
    <property type="evidence" value="ECO:0007669"/>
    <property type="project" value="UniProtKB-KW"/>
</dbReference>
<dbReference type="SUPFAM" id="SSF46955">
    <property type="entry name" value="Putative DNA-binding domain"/>
    <property type="match status" value="1"/>
</dbReference>
<dbReference type="GO" id="GO:0008757">
    <property type="term" value="F:S-adenosylmethionine-dependent methyltransferase activity"/>
    <property type="evidence" value="ECO:0007669"/>
    <property type="project" value="InterPro"/>
</dbReference>
<sequence length="383" mass="44528">MNYSTGKFAKLANVTERTIRYYDKIGLLKPSFVMENGYRRYTQSDLLKLQKILSLKHMGFSLEEIYPMVSKEQNIKESFSMQIDLLDSQIKHLQVIRDSMESFVQNVDEKNIDWNQIISLLQMFDIESSIVEQYKNSNNLNVRISLHDQFSTNKTGWFNWLFKQIDFSKVNHLLEIGCGNGKLWENRNIDLRNREIFLSDISEGMVHEVRKKLGKDYNCIALDCQAIPFKDGYFDTVIANHVLFYVQNLEKGLSEICRVLKNNGIFYCSTYGKEHMKEITELVQSFDSKVELSQNSLFDIFGIENGKAILNKYFRSVQFIQYEDSLIVDEAQPLVDYIMSCHGNQNEILGPKITKFKEYVESIISKNGNITITKQAGIFICTK</sequence>
<reference evidence="3 4" key="1">
    <citation type="submission" date="2018-08" db="EMBL/GenBank/DDBJ databases">
        <title>A genome reference for cultivated species of the human gut microbiota.</title>
        <authorList>
            <person name="Zou Y."/>
            <person name="Xue W."/>
            <person name="Luo G."/>
        </authorList>
    </citation>
    <scope>NUCLEOTIDE SEQUENCE [LARGE SCALE GENOMIC DNA]</scope>
    <source>
        <strain evidence="3 4">TF08-11</strain>
    </source>
</reference>
<evidence type="ECO:0000259" key="2">
    <source>
        <dbReference type="PROSITE" id="PS50937"/>
    </source>
</evidence>
<keyword evidence="3" id="KW-0489">Methyltransferase</keyword>
<evidence type="ECO:0000313" key="4">
    <source>
        <dbReference type="Proteomes" id="UP000260721"/>
    </source>
</evidence>
<dbReference type="InterPro" id="IPR013216">
    <property type="entry name" value="Methyltransf_11"/>
</dbReference>
<dbReference type="PROSITE" id="PS50937">
    <property type="entry name" value="HTH_MERR_2"/>
    <property type="match status" value="1"/>
</dbReference>
<dbReference type="PRINTS" id="PR00040">
    <property type="entry name" value="HTHMERR"/>
</dbReference>
<dbReference type="STRING" id="1123313.GCA_000420345_01577"/>
<dbReference type="GO" id="GO:0003677">
    <property type="term" value="F:DNA binding"/>
    <property type="evidence" value="ECO:0007669"/>
    <property type="project" value="UniProtKB-KW"/>
</dbReference>
<gene>
    <name evidence="3" type="ORF">DXC78_05910</name>
</gene>
<evidence type="ECO:0000256" key="1">
    <source>
        <dbReference type="ARBA" id="ARBA00023125"/>
    </source>
</evidence>
<dbReference type="Gene3D" id="3.40.50.150">
    <property type="entry name" value="Vaccinia Virus protein VP39"/>
    <property type="match status" value="1"/>
</dbReference>
<proteinExistence type="predicted"/>
<dbReference type="PANTHER" id="PTHR30204:SF96">
    <property type="entry name" value="CHROMOSOME-ANCHORING PROTEIN RACA"/>
    <property type="match status" value="1"/>
</dbReference>
<keyword evidence="3" id="KW-0808">Transferase</keyword>
<protein>
    <submittedName>
        <fullName evidence="3">Methyltransferase domain-containing protein</fullName>
    </submittedName>
</protein>
<dbReference type="CDD" id="cd02440">
    <property type="entry name" value="AdoMet_MTases"/>
    <property type="match status" value="1"/>
</dbReference>
<dbReference type="AlphaFoldDB" id="A0A3E3E5G0"/>
<dbReference type="SMART" id="SM00422">
    <property type="entry name" value="HTH_MERR"/>
    <property type="match status" value="1"/>
</dbReference>
<dbReference type="InterPro" id="IPR047057">
    <property type="entry name" value="MerR_fam"/>
</dbReference>
<dbReference type="SUPFAM" id="SSF53335">
    <property type="entry name" value="S-adenosyl-L-methionine-dependent methyltransferases"/>
    <property type="match status" value="1"/>
</dbReference>
<dbReference type="Gene3D" id="1.10.1660.10">
    <property type="match status" value="1"/>
</dbReference>